<evidence type="ECO:0000259" key="4">
    <source>
        <dbReference type="Pfam" id="PF17676"/>
    </source>
</evidence>
<protein>
    <submittedName>
        <fullName evidence="5">LD-carboxypeptidase</fullName>
    </submittedName>
</protein>
<dbReference type="SUPFAM" id="SSF52317">
    <property type="entry name" value="Class I glutamine amidotransferase-like"/>
    <property type="match status" value="1"/>
</dbReference>
<sequence>MASPHRPAAPPKARPGDRIAVLSTSFAAPAAYPAVHEQALRRLREVTGLEPVEFPTTRAHNPSPEARAADINAAFADPSIRAIQAVVGGDDLITVVPHLDADAALNDPKPFLGYSDNTHLHNWLWHLGIASYYGGSTQVHLGPGPDVDEIHARSLLAALMKGGAIELTRPGRSEDFGHDWADPRALTAEGDRRPTEPWVWLGPRRAVSGRTWGGCLEVVVDILAAGRFELGPSALAGGILLVETSEELPSATRVHRYLRALGERGLLSHVAGVMVAQPPVSSFDDQPDDETRTRRRAEQADAVERVVSRYCPHAVVVIGVPFGHTRPQWIVPYGGRITVDGMGRQVTADYL</sequence>
<dbReference type="KEGG" id="tfl:RPIT_08235"/>
<evidence type="ECO:0000256" key="1">
    <source>
        <dbReference type="ARBA" id="ARBA00010233"/>
    </source>
</evidence>
<feature type="domain" description="LD-carboxypeptidase N-terminal" evidence="3">
    <location>
        <begin position="19"/>
        <end position="134"/>
    </location>
</feature>
<comment type="similarity">
    <text evidence="1">Belongs to the peptidase S66 family.</text>
</comment>
<dbReference type="OrthoDB" id="9807329at2"/>
<dbReference type="InterPro" id="IPR003507">
    <property type="entry name" value="S66_fam"/>
</dbReference>
<dbReference type="AlphaFoldDB" id="A0A1Q2CFB6"/>
<dbReference type="PANTHER" id="PTHR30237">
    <property type="entry name" value="MURAMOYLTETRAPEPTIDE CARBOXYPEPTIDASE"/>
    <property type="match status" value="1"/>
</dbReference>
<organism evidence="5 6">
    <name type="scientific">Tessaracoccus flavus</name>
    <dbReference type="NCBI Taxonomy" id="1610493"/>
    <lineage>
        <taxon>Bacteria</taxon>
        <taxon>Bacillati</taxon>
        <taxon>Actinomycetota</taxon>
        <taxon>Actinomycetes</taxon>
        <taxon>Propionibacteriales</taxon>
        <taxon>Propionibacteriaceae</taxon>
        <taxon>Tessaracoccus</taxon>
    </lineage>
</organism>
<dbReference type="Gene3D" id="3.50.30.60">
    <property type="entry name" value="LD-carboxypeptidase A C-terminal domain-like"/>
    <property type="match status" value="1"/>
</dbReference>
<keyword evidence="2" id="KW-0378">Hydrolase</keyword>
<dbReference type="Pfam" id="PF17676">
    <property type="entry name" value="Peptidase_S66C"/>
    <property type="match status" value="1"/>
</dbReference>
<dbReference type="EMBL" id="CP019605">
    <property type="protein sequence ID" value="AQP44787.1"/>
    <property type="molecule type" value="Genomic_DNA"/>
</dbReference>
<dbReference type="InterPro" id="IPR027478">
    <property type="entry name" value="LdcA_N"/>
</dbReference>
<keyword evidence="5" id="KW-0645">Protease</keyword>
<accession>A0A1Q2CFB6</accession>
<dbReference type="Gene3D" id="3.40.50.10740">
    <property type="entry name" value="Class I glutamine amidotransferase-like"/>
    <property type="match status" value="1"/>
</dbReference>
<dbReference type="InterPro" id="IPR040921">
    <property type="entry name" value="Peptidase_S66C"/>
</dbReference>
<dbReference type="InterPro" id="IPR040449">
    <property type="entry name" value="Peptidase_S66_N"/>
</dbReference>
<feature type="domain" description="LD-carboxypeptidase C-terminal" evidence="4">
    <location>
        <begin position="208"/>
        <end position="339"/>
    </location>
</feature>
<dbReference type="InterPro" id="IPR027461">
    <property type="entry name" value="Carboxypeptidase_A_C_sf"/>
</dbReference>
<evidence type="ECO:0000313" key="6">
    <source>
        <dbReference type="Proteomes" id="UP000188324"/>
    </source>
</evidence>
<keyword evidence="6" id="KW-1185">Reference proteome</keyword>
<evidence type="ECO:0000256" key="2">
    <source>
        <dbReference type="ARBA" id="ARBA00022801"/>
    </source>
</evidence>
<dbReference type="Proteomes" id="UP000188324">
    <property type="component" value="Chromosome"/>
</dbReference>
<evidence type="ECO:0000313" key="5">
    <source>
        <dbReference type="EMBL" id="AQP44787.1"/>
    </source>
</evidence>
<proteinExistence type="inferred from homology"/>
<gene>
    <name evidence="5" type="ORF">RPIT_08235</name>
</gene>
<keyword evidence="5" id="KW-0121">Carboxypeptidase</keyword>
<dbReference type="STRING" id="1610493.RPIT_08235"/>
<name>A0A1Q2CFB6_9ACTN</name>
<dbReference type="InterPro" id="IPR029062">
    <property type="entry name" value="Class_I_gatase-like"/>
</dbReference>
<dbReference type="RefSeq" id="WP_077342199.1">
    <property type="nucleotide sequence ID" value="NZ_CP019605.1"/>
</dbReference>
<dbReference type="PANTHER" id="PTHR30237:SF4">
    <property type="entry name" value="LD-CARBOXYPEPTIDASE C-TERMINAL DOMAIN-CONTAINING PROTEIN"/>
    <property type="match status" value="1"/>
</dbReference>
<dbReference type="CDD" id="cd07062">
    <property type="entry name" value="Peptidase_S66_mccF_like"/>
    <property type="match status" value="1"/>
</dbReference>
<evidence type="ECO:0000259" key="3">
    <source>
        <dbReference type="Pfam" id="PF02016"/>
    </source>
</evidence>
<dbReference type="GO" id="GO:0004180">
    <property type="term" value="F:carboxypeptidase activity"/>
    <property type="evidence" value="ECO:0007669"/>
    <property type="project" value="UniProtKB-KW"/>
</dbReference>
<dbReference type="Pfam" id="PF02016">
    <property type="entry name" value="Peptidase_S66"/>
    <property type="match status" value="1"/>
</dbReference>
<reference evidence="5 6" key="1">
    <citation type="journal article" date="2016" name="Int. J. Syst. Evol. Microbiol.">
        <title>Tessaracoccus flavus sp. nov., isolated from the drainage system of a lindane-producing factory.</title>
        <authorList>
            <person name="Kumari R."/>
            <person name="Singh P."/>
            <person name="Schumann P."/>
            <person name="Lal R."/>
        </authorList>
    </citation>
    <scope>NUCLEOTIDE SEQUENCE [LARGE SCALE GENOMIC DNA]</scope>
    <source>
        <strain evidence="5 6">RP1T</strain>
    </source>
</reference>
<dbReference type="SUPFAM" id="SSF141986">
    <property type="entry name" value="LD-carboxypeptidase A C-terminal domain-like"/>
    <property type="match status" value="1"/>
</dbReference>